<evidence type="ECO:0000313" key="1">
    <source>
        <dbReference type="EMBL" id="MCS4038174.1"/>
    </source>
</evidence>
<evidence type="ECO:0008006" key="3">
    <source>
        <dbReference type="Google" id="ProtNLM"/>
    </source>
</evidence>
<sequence>MPPFSFRRSSVTGRPRPSLLSFIFLASVLSIVFVLPAAAQNDAPPPPDTTWTVFEPGVISTPEVTETSPSITADGQTMMFARTDNWTDKVPHIATRRGDGCNVRKAPFADTLYNLAVAPDGQSVFYKKDEMEDGEEVSRAYRVQRTNDGWDAPQPLPTLFNTDAGYFCPMADGTLYFFGRIGEKKGIYRTEPDGSGGYGPPQWVSDAVSPEGTTSFDVLVHPDEDRLIITRAGLSDEEASALGPRGFFYYERTDEGWREGKRLDLPYGWGATVLPDGHLLFVDAGDLQTVPLSVLGIDWPGAS</sequence>
<reference evidence="1" key="1">
    <citation type="submission" date="2022-08" db="EMBL/GenBank/DDBJ databases">
        <title>Genomic Encyclopedia of Type Strains, Phase V (KMG-V): Genome sequencing to study the core and pangenomes of soil and plant-associated prokaryotes.</title>
        <authorList>
            <person name="Whitman W."/>
        </authorList>
    </citation>
    <scope>NUCLEOTIDE SEQUENCE</scope>
    <source>
        <strain evidence="1">SP3012</strain>
    </source>
</reference>
<proteinExistence type="predicted"/>
<evidence type="ECO:0000313" key="2">
    <source>
        <dbReference type="Proteomes" id="UP001155040"/>
    </source>
</evidence>
<dbReference type="Proteomes" id="UP001155040">
    <property type="component" value="Unassembled WGS sequence"/>
</dbReference>
<accession>A0A9X2UNW4</accession>
<gene>
    <name evidence="1" type="ORF">GGQ01_003264</name>
</gene>
<dbReference type="EMBL" id="JANUBF010000042">
    <property type="protein sequence ID" value="MCS4038174.1"/>
    <property type="molecule type" value="Genomic_DNA"/>
</dbReference>
<protein>
    <recommendedName>
        <fullName evidence="3">WD40-like Beta Propeller Repeat</fullName>
    </recommendedName>
</protein>
<dbReference type="AlphaFoldDB" id="A0A9X2UNW4"/>
<name>A0A9X2UNW4_9BACT</name>
<dbReference type="RefSeq" id="WP_259091382.1">
    <property type="nucleotide sequence ID" value="NZ_JANTZY010000032.1"/>
</dbReference>
<dbReference type="SUPFAM" id="SSF82171">
    <property type="entry name" value="DPP6 N-terminal domain-like"/>
    <property type="match status" value="1"/>
</dbReference>
<dbReference type="InterPro" id="IPR011659">
    <property type="entry name" value="WD40"/>
</dbReference>
<comment type="caution">
    <text evidence="1">The sequence shown here is derived from an EMBL/GenBank/DDBJ whole genome shotgun (WGS) entry which is preliminary data.</text>
</comment>
<dbReference type="Pfam" id="PF07676">
    <property type="entry name" value="PD40"/>
    <property type="match status" value="1"/>
</dbReference>
<organism evidence="1 2">
    <name type="scientific">Salinibacter ruber</name>
    <dbReference type="NCBI Taxonomy" id="146919"/>
    <lineage>
        <taxon>Bacteria</taxon>
        <taxon>Pseudomonadati</taxon>
        <taxon>Rhodothermota</taxon>
        <taxon>Rhodothermia</taxon>
        <taxon>Rhodothermales</taxon>
        <taxon>Salinibacteraceae</taxon>
        <taxon>Salinibacter</taxon>
    </lineage>
</organism>